<dbReference type="EMBL" id="OZ037948">
    <property type="protein sequence ID" value="CAL1709150.1"/>
    <property type="molecule type" value="Genomic_DNA"/>
</dbReference>
<feature type="compositionally biased region" description="Basic and acidic residues" evidence="1">
    <location>
        <begin position="730"/>
        <end position="740"/>
    </location>
</feature>
<name>A0ABP1DMT9_9APHY</name>
<dbReference type="PANTHER" id="PTHR33112">
    <property type="entry name" value="DOMAIN PROTEIN, PUTATIVE-RELATED"/>
    <property type="match status" value="1"/>
</dbReference>
<evidence type="ECO:0000256" key="1">
    <source>
        <dbReference type="SAM" id="MobiDB-lite"/>
    </source>
</evidence>
<accession>A0ABP1DMT9</accession>
<dbReference type="PANTHER" id="PTHR33112:SF14">
    <property type="entry name" value="HETEROKARYON INCOMPATIBILITY DOMAIN-CONTAINING PROTEIN"/>
    <property type="match status" value="1"/>
</dbReference>
<feature type="compositionally biased region" description="Basic and acidic residues" evidence="1">
    <location>
        <begin position="701"/>
        <end position="712"/>
    </location>
</feature>
<feature type="compositionally biased region" description="Low complexity" evidence="1">
    <location>
        <begin position="715"/>
        <end position="727"/>
    </location>
</feature>
<gene>
    <name evidence="3" type="ORF">GFSPODELE1_LOCUS7213</name>
</gene>
<feature type="domain" description="Heterokaryon incompatibility" evidence="2">
    <location>
        <begin position="67"/>
        <end position="155"/>
    </location>
</feature>
<dbReference type="InterPro" id="IPR010730">
    <property type="entry name" value="HET"/>
</dbReference>
<evidence type="ECO:0000313" key="4">
    <source>
        <dbReference type="Proteomes" id="UP001497453"/>
    </source>
</evidence>
<sequence length="740" mass="82915">MIPDGAHVVFNQSLDKLLASKSMLDITSSSTPRKYRLLDCELFAISSVLHVVEFSLPADDDLSTIGYAAISYVWRDPDIINMDSLQFSVKGAEDADPIAIDVLLQACLACRHRGIQYVWLDRLCIMQTSREDKRWQIMQMSHIYKSCALCIVLPGGLQRCVAIDEQTLWIHRAWTLQEVLLPREVVVLLAWGLGSGWGAAYTMAKADKIEEVNEGLAAIFPLRMVLNACSVGWLEFLSNKDSTPVLIEARVFGRSDHHLASVTPPHVSALALNWDYYLEGDEDAKQYAVWQCALVRTSSRPVDMVFSIMGLFDVTLDPAEFDVNDRIGATIALARNILAKGGRACWMGVSFWLEPCSRISTFAMFPETSVAGRAIVRTTDGQEQEVSELICSEFPSHTMKEFRLPCGSMDDDGYLTFRARAIRVTAADDSVDSTEDRRRPSRLYAQDGTTWSTVDAVVPVTISSSPSIFAVVLGWFTVYVPGATPAIDSKPIRLLLLEEHATGKYHVRSFCFLSVDCRHWVLTWKMAEFSVGGPISLSRKRSAIQLHDRHLIRESPAVRMRQLLPLFPTSSTTILQDVERSRKWAIPQRTVESYYRQNHDDGVRLVKVYLKVDDAEDVDSSYFSVHSEENLQVIADEGNDIRYIKEFGVVVADSGSFTDNDLAAILSVTSPSELFTQAFGAAIYDRTEYCTRAVVPAEYDPQMHEVRPERYPHGSGSLADSDQSSDSSEIDDHYHDLDRL</sequence>
<evidence type="ECO:0000313" key="3">
    <source>
        <dbReference type="EMBL" id="CAL1709150.1"/>
    </source>
</evidence>
<dbReference type="Pfam" id="PF06985">
    <property type="entry name" value="HET"/>
    <property type="match status" value="1"/>
</dbReference>
<proteinExistence type="predicted"/>
<organism evidence="3 4">
    <name type="scientific">Somion occarium</name>
    <dbReference type="NCBI Taxonomy" id="3059160"/>
    <lineage>
        <taxon>Eukaryota</taxon>
        <taxon>Fungi</taxon>
        <taxon>Dikarya</taxon>
        <taxon>Basidiomycota</taxon>
        <taxon>Agaricomycotina</taxon>
        <taxon>Agaricomycetes</taxon>
        <taxon>Polyporales</taxon>
        <taxon>Cerrenaceae</taxon>
        <taxon>Somion</taxon>
    </lineage>
</organism>
<keyword evidence="4" id="KW-1185">Reference proteome</keyword>
<protein>
    <recommendedName>
        <fullName evidence="2">Heterokaryon incompatibility domain-containing protein</fullName>
    </recommendedName>
</protein>
<feature type="region of interest" description="Disordered" evidence="1">
    <location>
        <begin position="701"/>
        <end position="740"/>
    </location>
</feature>
<reference evidence="4" key="1">
    <citation type="submission" date="2024-04" db="EMBL/GenBank/DDBJ databases">
        <authorList>
            <person name="Shaw F."/>
            <person name="Minotto A."/>
        </authorList>
    </citation>
    <scope>NUCLEOTIDE SEQUENCE [LARGE SCALE GENOMIC DNA]</scope>
</reference>
<dbReference type="Proteomes" id="UP001497453">
    <property type="component" value="Chromosome 5"/>
</dbReference>
<evidence type="ECO:0000259" key="2">
    <source>
        <dbReference type="Pfam" id="PF06985"/>
    </source>
</evidence>